<dbReference type="HOGENOM" id="CLU_1667310_0_0_6"/>
<accession>A0A2C9EPZ1</accession>
<dbReference type="KEGG" id="pprc:PFLCHA0_c39230"/>
<keyword evidence="4 6" id="KW-1133">Transmembrane helix</keyword>
<evidence type="ECO:0000313" key="8">
    <source>
        <dbReference type="EMBL" id="AGL85689.1"/>
    </source>
</evidence>
<name>A0A2C9EPZ1_PSEPH</name>
<dbReference type="EMBL" id="CP003190">
    <property type="protein sequence ID" value="AGL85689.1"/>
    <property type="molecule type" value="Genomic_DNA"/>
</dbReference>
<keyword evidence="3 6" id="KW-0812">Transmembrane</keyword>
<dbReference type="RefSeq" id="WP_015636274.1">
    <property type="nucleotide sequence ID" value="NC_021237.1"/>
</dbReference>
<feature type="transmembrane region" description="Helical" evidence="6">
    <location>
        <begin position="12"/>
        <end position="30"/>
    </location>
</feature>
<evidence type="ECO:0000313" key="9">
    <source>
        <dbReference type="Proteomes" id="UP000013940"/>
    </source>
</evidence>
<evidence type="ECO:0000256" key="5">
    <source>
        <dbReference type="ARBA" id="ARBA00023136"/>
    </source>
</evidence>
<sequence>MEVSRAGLIIRRILAYLVDGLLVLLLWFVLCRLAERLQYPDMEQFSTWCLLATWCLYFPLNEYLWRGYTAGKALCGLQVINGIGQPPSLLQVLIRSATRPFEAAISPVTLLICCESSRGQRIGDRLARTYVIPCKDLARLRGLMVAQPNLP</sequence>
<dbReference type="AlphaFoldDB" id="A0A2C9EPZ1"/>
<keyword evidence="2" id="KW-1003">Cell membrane</keyword>
<evidence type="ECO:0000259" key="7">
    <source>
        <dbReference type="Pfam" id="PF06271"/>
    </source>
</evidence>
<dbReference type="eggNOG" id="COG1714">
    <property type="taxonomic scope" value="Bacteria"/>
</dbReference>
<organism evidence="8 9">
    <name type="scientific">Pseudomonas protegens (strain DSM 19095 / LMG 27888 / CFBP 6595 / CHA0)</name>
    <dbReference type="NCBI Taxonomy" id="1124983"/>
    <lineage>
        <taxon>Bacteria</taxon>
        <taxon>Pseudomonadati</taxon>
        <taxon>Pseudomonadota</taxon>
        <taxon>Gammaproteobacteria</taxon>
        <taxon>Pseudomonadales</taxon>
        <taxon>Pseudomonadaceae</taxon>
        <taxon>Pseudomonas</taxon>
    </lineage>
</organism>
<reference evidence="9" key="1">
    <citation type="journal article" date="2014" name="Genome Announc.">
        <title>Full-genome sequence of the plant growth-promoting bacterium Pseudomonas protegens CHA0.</title>
        <authorList>
            <person name="Jousset A."/>
            <person name="Schuldes J."/>
            <person name="Keel C."/>
            <person name="Maurhofer M."/>
            <person name="Daniel R."/>
            <person name="Scheu S."/>
            <person name="Thuermer A."/>
        </authorList>
    </citation>
    <scope>NUCLEOTIDE SEQUENCE [LARGE SCALE GENOMIC DNA]</scope>
    <source>
        <strain evidence="9">DSM 19095 / LMG 27888 / CFBP 6595 / CHA0</strain>
    </source>
</reference>
<evidence type="ECO:0000256" key="6">
    <source>
        <dbReference type="SAM" id="Phobius"/>
    </source>
</evidence>
<gene>
    <name evidence="8" type="ORF">PFLCHA0_c39230</name>
</gene>
<dbReference type="PANTHER" id="PTHR36115">
    <property type="entry name" value="PROLINE-RICH ANTIGEN HOMOLOG-RELATED"/>
    <property type="match status" value="1"/>
</dbReference>
<dbReference type="InterPro" id="IPR010432">
    <property type="entry name" value="RDD"/>
</dbReference>
<evidence type="ECO:0000256" key="3">
    <source>
        <dbReference type="ARBA" id="ARBA00022692"/>
    </source>
</evidence>
<protein>
    <recommendedName>
        <fullName evidence="7">RDD domain-containing protein</fullName>
    </recommendedName>
</protein>
<dbReference type="Proteomes" id="UP000013940">
    <property type="component" value="Chromosome"/>
</dbReference>
<proteinExistence type="predicted"/>
<feature type="domain" description="RDD" evidence="7">
    <location>
        <begin position="9"/>
        <end position="127"/>
    </location>
</feature>
<dbReference type="Pfam" id="PF06271">
    <property type="entry name" value="RDD"/>
    <property type="match status" value="1"/>
</dbReference>
<evidence type="ECO:0000256" key="1">
    <source>
        <dbReference type="ARBA" id="ARBA00004651"/>
    </source>
</evidence>
<evidence type="ECO:0000256" key="4">
    <source>
        <dbReference type="ARBA" id="ARBA00022989"/>
    </source>
</evidence>
<evidence type="ECO:0000256" key="2">
    <source>
        <dbReference type="ARBA" id="ARBA00022475"/>
    </source>
</evidence>
<dbReference type="PANTHER" id="PTHR36115:SF6">
    <property type="entry name" value="PROLINE-RICH ANTIGEN HOMOLOG"/>
    <property type="match status" value="1"/>
</dbReference>
<dbReference type="GO" id="GO:0005886">
    <property type="term" value="C:plasma membrane"/>
    <property type="evidence" value="ECO:0007669"/>
    <property type="project" value="UniProtKB-SubCell"/>
</dbReference>
<comment type="subcellular location">
    <subcellularLocation>
        <location evidence="1">Cell membrane</location>
        <topology evidence="1">Multi-pass membrane protein</topology>
    </subcellularLocation>
</comment>
<keyword evidence="5 6" id="KW-0472">Membrane</keyword>
<dbReference type="GeneID" id="57476932"/>
<dbReference type="InterPro" id="IPR051791">
    <property type="entry name" value="Pra-immunoreactive"/>
</dbReference>